<dbReference type="GO" id="GO:0098796">
    <property type="term" value="C:membrane protein complex"/>
    <property type="evidence" value="ECO:0007669"/>
    <property type="project" value="UniProtKB-ARBA"/>
</dbReference>
<keyword evidence="2" id="KW-0472">Membrane</keyword>
<keyword evidence="4 8" id="KW-0067">ATP-binding</keyword>
<sequence length="238" mass="25957">MTQPAPQEDAAFISLQGLEKSYPAGGSRLPVFSGLNLAFPRGDFAAIMGPSGSGKSTLLNLLAGIDHPDRGEIRIGRSRLDQMGEAARTSWRAHHLGIIFQFYNLLPMLTVAENVELPLLLKPLSARMRRERVMMVLELVGLSGHTRHRPSQLSGGQQQRTGIARAIVSDPELILCDEPTGDLDRKSADDVLAILRVLNAELGKTILMVTHDPLAAASARRTLHLDKGSFLEERRVAS</sequence>
<keyword evidence="9" id="KW-1185">Reference proteome</keyword>
<accession>A0A0U3FTM2</accession>
<dbReference type="KEGG" id="pphr:APZ00_23430"/>
<dbReference type="GO" id="GO:0005524">
    <property type="term" value="F:ATP binding"/>
    <property type="evidence" value="ECO:0007669"/>
    <property type="project" value="UniProtKB-KW"/>
</dbReference>
<evidence type="ECO:0000256" key="5">
    <source>
        <dbReference type="ARBA" id="ARBA00022967"/>
    </source>
</evidence>
<dbReference type="PANTHER" id="PTHR24220:SF452">
    <property type="entry name" value="ABC TRANSPORTER ATP-BINDING PROTEIN"/>
    <property type="match status" value="1"/>
</dbReference>
<protein>
    <submittedName>
        <fullName evidence="8">ABC transporter ATP-binding protein</fullName>
    </submittedName>
</protein>
<dbReference type="PANTHER" id="PTHR24220">
    <property type="entry name" value="IMPORT ATP-BINDING PROTEIN"/>
    <property type="match status" value="1"/>
</dbReference>
<dbReference type="EMBL" id="CP013068">
    <property type="protein sequence ID" value="ALV29630.1"/>
    <property type="molecule type" value="Genomic_DNA"/>
</dbReference>
<keyword evidence="2" id="KW-1003">Cell membrane</keyword>
<dbReference type="GO" id="GO:0022857">
    <property type="term" value="F:transmembrane transporter activity"/>
    <property type="evidence" value="ECO:0007669"/>
    <property type="project" value="TreeGrafter"/>
</dbReference>
<evidence type="ECO:0000256" key="4">
    <source>
        <dbReference type="ARBA" id="ARBA00022840"/>
    </source>
</evidence>
<dbReference type="PROSITE" id="PS50893">
    <property type="entry name" value="ABC_TRANSPORTER_2"/>
    <property type="match status" value="1"/>
</dbReference>
<dbReference type="STRING" id="121719.APZ00_23430"/>
<dbReference type="InterPro" id="IPR003593">
    <property type="entry name" value="AAA+_ATPase"/>
</dbReference>
<dbReference type="Gene3D" id="3.40.50.300">
    <property type="entry name" value="P-loop containing nucleotide triphosphate hydrolases"/>
    <property type="match status" value="1"/>
</dbReference>
<dbReference type="AlphaFoldDB" id="A0A0U3FTM2"/>
<evidence type="ECO:0000256" key="6">
    <source>
        <dbReference type="ARBA" id="ARBA00038388"/>
    </source>
</evidence>
<proteinExistence type="inferred from homology"/>
<dbReference type="InterPro" id="IPR003439">
    <property type="entry name" value="ABC_transporter-like_ATP-bd"/>
</dbReference>
<dbReference type="CDD" id="cd03255">
    <property type="entry name" value="ABC_MJ0796_LolCDE_FtsE"/>
    <property type="match status" value="1"/>
</dbReference>
<dbReference type="FunFam" id="3.40.50.300:FF:000032">
    <property type="entry name" value="Export ABC transporter ATP-binding protein"/>
    <property type="match status" value="1"/>
</dbReference>
<dbReference type="InterPro" id="IPR015854">
    <property type="entry name" value="ABC_transpr_LolD-like"/>
</dbReference>
<evidence type="ECO:0000259" key="7">
    <source>
        <dbReference type="PROSITE" id="PS50893"/>
    </source>
</evidence>
<dbReference type="SMART" id="SM00382">
    <property type="entry name" value="AAA"/>
    <property type="match status" value="1"/>
</dbReference>
<dbReference type="GO" id="GO:0016887">
    <property type="term" value="F:ATP hydrolysis activity"/>
    <property type="evidence" value="ECO:0007669"/>
    <property type="project" value="InterPro"/>
</dbReference>
<evidence type="ECO:0000256" key="2">
    <source>
        <dbReference type="ARBA" id="ARBA00022519"/>
    </source>
</evidence>
<dbReference type="InterPro" id="IPR017911">
    <property type="entry name" value="MacB-like_ATP-bd"/>
</dbReference>
<feature type="domain" description="ABC transporter" evidence="7">
    <location>
        <begin position="13"/>
        <end position="238"/>
    </location>
</feature>
<dbReference type="SUPFAM" id="SSF52540">
    <property type="entry name" value="P-loop containing nucleoside triphosphate hydrolases"/>
    <property type="match status" value="1"/>
</dbReference>
<dbReference type="eggNOG" id="COG1136">
    <property type="taxonomic scope" value="Bacteria"/>
</dbReference>
<keyword evidence="1" id="KW-0813">Transport</keyword>
<keyword evidence="2" id="KW-0997">Cell inner membrane</keyword>
<comment type="similarity">
    <text evidence="6">Belongs to the ABC transporter superfamily. Macrolide exporter (TC 3.A.1.122) family.</text>
</comment>
<evidence type="ECO:0000256" key="3">
    <source>
        <dbReference type="ARBA" id="ARBA00022741"/>
    </source>
</evidence>
<keyword evidence="3" id="KW-0547">Nucleotide-binding</keyword>
<dbReference type="GO" id="GO:0005886">
    <property type="term" value="C:plasma membrane"/>
    <property type="evidence" value="ECO:0007669"/>
    <property type="project" value="TreeGrafter"/>
</dbReference>
<evidence type="ECO:0000313" key="8">
    <source>
        <dbReference type="EMBL" id="ALV29630.1"/>
    </source>
</evidence>
<gene>
    <name evidence="8" type="ORF">APZ00_23430</name>
</gene>
<evidence type="ECO:0000313" key="9">
    <source>
        <dbReference type="Proteomes" id="UP000064921"/>
    </source>
</evidence>
<dbReference type="InterPro" id="IPR027417">
    <property type="entry name" value="P-loop_NTPase"/>
</dbReference>
<dbReference type="Proteomes" id="UP000064921">
    <property type="component" value="Chromosome"/>
</dbReference>
<dbReference type="RefSeq" id="WP_058900391.1">
    <property type="nucleotide sequence ID" value="NZ_CP013068.1"/>
</dbReference>
<reference evidence="8 9" key="1">
    <citation type="submission" date="2015-10" db="EMBL/GenBank/DDBJ databases">
        <title>The world's first case of liver abscess caused by Pannonibacter phragmitetus.</title>
        <authorList>
            <person name="Ming D."/>
            <person name="Wang M."/>
            <person name="Zhou Y."/>
            <person name="Jiang T."/>
            <person name="Hu S."/>
        </authorList>
    </citation>
    <scope>NUCLEOTIDE SEQUENCE [LARGE SCALE GENOMIC DNA]</scope>
    <source>
        <strain evidence="8 9">31801</strain>
    </source>
</reference>
<evidence type="ECO:0000256" key="1">
    <source>
        <dbReference type="ARBA" id="ARBA00022448"/>
    </source>
</evidence>
<keyword evidence="5" id="KW-1278">Translocase</keyword>
<name>A0A0U3FTM2_9HYPH</name>
<organism evidence="8 9">
    <name type="scientific">Pannonibacter phragmitetus</name>
    <dbReference type="NCBI Taxonomy" id="121719"/>
    <lineage>
        <taxon>Bacteria</taxon>
        <taxon>Pseudomonadati</taxon>
        <taxon>Pseudomonadota</taxon>
        <taxon>Alphaproteobacteria</taxon>
        <taxon>Hyphomicrobiales</taxon>
        <taxon>Stappiaceae</taxon>
        <taxon>Pannonibacter</taxon>
    </lineage>
</organism>
<dbReference type="Pfam" id="PF00005">
    <property type="entry name" value="ABC_tran"/>
    <property type="match status" value="1"/>
</dbReference>